<dbReference type="SUPFAM" id="SSF52518">
    <property type="entry name" value="Thiamin diphosphate-binding fold (THDP-binding)"/>
    <property type="match status" value="2"/>
</dbReference>
<feature type="region of interest" description="Disordered" evidence="4">
    <location>
        <begin position="1"/>
        <end position="35"/>
    </location>
</feature>
<feature type="compositionally biased region" description="Basic and acidic residues" evidence="4">
    <location>
        <begin position="16"/>
        <end position="26"/>
    </location>
</feature>
<dbReference type="GO" id="GO:0009097">
    <property type="term" value="P:isoleucine biosynthetic process"/>
    <property type="evidence" value="ECO:0007669"/>
    <property type="project" value="TreeGrafter"/>
</dbReference>
<proteinExistence type="inferred from homology"/>
<dbReference type="Pfam" id="PF00205">
    <property type="entry name" value="TPP_enzyme_M"/>
    <property type="match status" value="1"/>
</dbReference>
<feature type="compositionally biased region" description="Basic residues" evidence="4">
    <location>
        <begin position="1"/>
        <end position="15"/>
    </location>
</feature>
<feature type="region of interest" description="Disordered" evidence="4">
    <location>
        <begin position="392"/>
        <end position="413"/>
    </location>
</feature>
<dbReference type="GO" id="GO:0000287">
    <property type="term" value="F:magnesium ion binding"/>
    <property type="evidence" value="ECO:0007669"/>
    <property type="project" value="InterPro"/>
</dbReference>
<accession>A0A6A6CGZ9</accession>
<dbReference type="GO" id="GO:0005948">
    <property type="term" value="C:acetolactate synthase complex"/>
    <property type="evidence" value="ECO:0007669"/>
    <property type="project" value="TreeGrafter"/>
</dbReference>
<dbReference type="InterPro" id="IPR012000">
    <property type="entry name" value="Thiamin_PyroP_enz_cen_dom"/>
</dbReference>
<dbReference type="GO" id="GO:0050660">
    <property type="term" value="F:flavin adenine dinucleotide binding"/>
    <property type="evidence" value="ECO:0007669"/>
    <property type="project" value="TreeGrafter"/>
</dbReference>
<dbReference type="AlphaFoldDB" id="A0A6A6CGZ9"/>
<dbReference type="PANTHER" id="PTHR18968:SF13">
    <property type="entry name" value="ACETOLACTATE SYNTHASE CATALYTIC SUBUNIT, MITOCHONDRIAL"/>
    <property type="match status" value="1"/>
</dbReference>
<evidence type="ECO:0000259" key="7">
    <source>
        <dbReference type="Pfam" id="PF02776"/>
    </source>
</evidence>
<dbReference type="InterPro" id="IPR012001">
    <property type="entry name" value="Thiamin_PyroP_enz_TPP-bd_dom"/>
</dbReference>
<evidence type="ECO:0000256" key="3">
    <source>
        <dbReference type="RuleBase" id="RU362132"/>
    </source>
</evidence>
<dbReference type="Gene3D" id="3.40.50.1220">
    <property type="entry name" value="TPP-binding domain"/>
    <property type="match status" value="1"/>
</dbReference>
<evidence type="ECO:0000259" key="6">
    <source>
        <dbReference type="Pfam" id="PF02775"/>
    </source>
</evidence>
<dbReference type="InterPro" id="IPR029035">
    <property type="entry name" value="DHS-like_NAD/FAD-binding_dom"/>
</dbReference>
<feature type="domain" description="Thiamine pyrophosphate enzyme TPP-binding" evidence="6">
    <location>
        <begin position="452"/>
        <end position="603"/>
    </location>
</feature>
<protein>
    <submittedName>
        <fullName evidence="8">Uncharacterized protein</fullName>
    </submittedName>
</protein>
<dbReference type="Pfam" id="PF02775">
    <property type="entry name" value="TPP_enzyme_C"/>
    <property type="match status" value="1"/>
</dbReference>
<evidence type="ECO:0000259" key="5">
    <source>
        <dbReference type="Pfam" id="PF00205"/>
    </source>
</evidence>
<dbReference type="EMBL" id="ML993597">
    <property type="protein sequence ID" value="KAF2166331.1"/>
    <property type="molecule type" value="Genomic_DNA"/>
</dbReference>
<dbReference type="Pfam" id="PF02776">
    <property type="entry name" value="TPP_enzyme_N"/>
    <property type="match status" value="1"/>
</dbReference>
<dbReference type="Proteomes" id="UP000799537">
    <property type="component" value="Unassembled WGS sequence"/>
</dbReference>
<feature type="domain" description="Thiamine pyrophosphate enzyme central" evidence="5">
    <location>
        <begin position="240"/>
        <end position="381"/>
    </location>
</feature>
<dbReference type="GO" id="GO:0003984">
    <property type="term" value="F:acetolactate synthase activity"/>
    <property type="evidence" value="ECO:0007669"/>
    <property type="project" value="TreeGrafter"/>
</dbReference>
<dbReference type="OrthoDB" id="10006023at2759"/>
<dbReference type="InterPro" id="IPR011766">
    <property type="entry name" value="TPP_enzyme_TPP-bd"/>
</dbReference>
<sequence>MASQHHQHHHHHNHHDRQPELSDKPKASSSGQHPEIGYGSDAIAYQLSHLDLKYIALVPGSSYRGLHDSIVNFSNNANPEMLVTLHEEHAVSIAHGYAKITGKPMAAAVHANVGLMHATMAIYNAFCDRVPILVLGATGPLDAQRRRPWIDWIHTAQDQGALVRPYVKFDDQPQGANAAVESLLHATVAAASKPCAPTYVCLDLGLQEDAVDAESLKFPKTRRYLDAIEPASPSVEDLLKTIAALSESKKPLFLFGRMAPKSRHWDERIQLVEKFDGRVITDLKQTAPFPYPHPLQPSAPAVFLTPQTSEMIRDADLIISFDWVDLAGNLKAACGSAEPECDVISISMDSALHNGWSKDHFAVPPADISIFADVDKSVTALLAAAEAISSQKSHWPEARDPEPPSIPNQPSSSNDVFMPDLASALYSTLPSSSISLVRVPLGWRGVDLQATHPFAFMGMDGGAGIASGPGQVVGTSLALHSQNSPLTAVAILGDGEYLMGSSALWTAARYKLPLLVIVANNGSYFNDEVHQERVAKHRGREVDNKWIGMRLEDPQPDLQKIAEGLGCTVVRPRQVREKSELAAAMADAAREVRENNKAVVLDVRVLPEGYSSAMSEKAR</sequence>
<organism evidence="8 9">
    <name type="scientific">Zasmidium cellare ATCC 36951</name>
    <dbReference type="NCBI Taxonomy" id="1080233"/>
    <lineage>
        <taxon>Eukaryota</taxon>
        <taxon>Fungi</taxon>
        <taxon>Dikarya</taxon>
        <taxon>Ascomycota</taxon>
        <taxon>Pezizomycotina</taxon>
        <taxon>Dothideomycetes</taxon>
        <taxon>Dothideomycetidae</taxon>
        <taxon>Mycosphaerellales</taxon>
        <taxon>Mycosphaerellaceae</taxon>
        <taxon>Zasmidium</taxon>
    </lineage>
</organism>
<comment type="similarity">
    <text evidence="1 3">Belongs to the TPP enzyme family.</text>
</comment>
<evidence type="ECO:0000256" key="2">
    <source>
        <dbReference type="ARBA" id="ARBA00023052"/>
    </source>
</evidence>
<evidence type="ECO:0000256" key="4">
    <source>
        <dbReference type="SAM" id="MobiDB-lite"/>
    </source>
</evidence>
<evidence type="ECO:0000256" key="1">
    <source>
        <dbReference type="ARBA" id="ARBA00007812"/>
    </source>
</evidence>
<dbReference type="RefSeq" id="XP_033667220.1">
    <property type="nucleotide sequence ID" value="XM_033806831.1"/>
</dbReference>
<keyword evidence="2 3" id="KW-0786">Thiamine pyrophosphate</keyword>
<dbReference type="SUPFAM" id="SSF52467">
    <property type="entry name" value="DHS-like NAD/FAD-binding domain"/>
    <property type="match status" value="1"/>
</dbReference>
<gene>
    <name evidence="8" type="ORF">M409DRAFT_23523</name>
</gene>
<dbReference type="InterPro" id="IPR045229">
    <property type="entry name" value="TPP_enz"/>
</dbReference>
<feature type="domain" description="Thiamine pyrophosphate enzyme N-terminal TPP-binding" evidence="7">
    <location>
        <begin position="39"/>
        <end position="145"/>
    </location>
</feature>
<evidence type="ECO:0000313" key="9">
    <source>
        <dbReference type="Proteomes" id="UP000799537"/>
    </source>
</evidence>
<dbReference type="PANTHER" id="PTHR18968">
    <property type="entry name" value="THIAMINE PYROPHOSPHATE ENZYMES"/>
    <property type="match status" value="1"/>
</dbReference>
<name>A0A6A6CGZ9_ZASCE</name>
<dbReference type="GO" id="GO:0009099">
    <property type="term" value="P:L-valine biosynthetic process"/>
    <property type="evidence" value="ECO:0007669"/>
    <property type="project" value="TreeGrafter"/>
</dbReference>
<dbReference type="CDD" id="cd07035">
    <property type="entry name" value="TPP_PYR_POX_like"/>
    <property type="match status" value="1"/>
</dbReference>
<dbReference type="Gene3D" id="3.40.50.970">
    <property type="match status" value="2"/>
</dbReference>
<keyword evidence="9" id="KW-1185">Reference proteome</keyword>
<dbReference type="InterPro" id="IPR029061">
    <property type="entry name" value="THDP-binding"/>
</dbReference>
<reference evidence="8" key="1">
    <citation type="journal article" date="2020" name="Stud. Mycol.">
        <title>101 Dothideomycetes genomes: a test case for predicting lifestyles and emergence of pathogens.</title>
        <authorList>
            <person name="Haridas S."/>
            <person name="Albert R."/>
            <person name="Binder M."/>
            <person name="Bloem J."/>
            <person name="Labutti K."/>
            <person name="Salamov A."/>
            <person name="Andreopoulos B."/>
            <person name="Baker S."/>
            <person name="Barry K."/>
            <person name="Bills G."/>
            <person name="Bluhm B."/>
            <person name="Cannon C."/>
            <person name="Castanera R."/>
            <person name="Culley D."/>
            <person name="Daum C."/>
            <person name="Ezra D."/>
            <person name="Gonzalez J."/>
            <person name="Henrissat B."/>
            <person name="Kuo A."/>
            <person name="Liang C."/>
            <person name="Lipzen A."/>
            <person name="Lutzoni F."/>
            <person name="Magnuson J."/>
            <person name="Mondo S."/>
            <person name="Nolan M."/>
            <person name="Ohm R."/>
            <person name="Pangilinan J."/>
            <person name="Park H.-J."/>
            <person name="Ramirez L."/>
            <person name="Alfaro M."/>
            <person name="Sun H."/>
            <person name="Tritt A."/>
            <person name="Yoshinaga Y."/>
            <person name="Zwiers L.-H."/>
            <person name="Turgeon B."/>
            <person name="Goodwin S."/>
            <person name="Spatafora J."/>
            <person name="Crous P."/>
            <person name="Grigoriev I."/>
        </authorList>
    </citation>
    <scope>NUCLEOTIDE SEQUENCE</scope>
    <source>
        <strain evidence="8">ATCC 36951</strain>
    </source>
</reference>
<evidence type="ECO:0000313" key="8">
    <source>
        <dbReference type="EMBL" id="KAF2166331.1"/>
    </source>
</evidence>
<dbReference type="GeneID" id="54560103"/>
<dbReference type="GO" id="GO:0030976">
    <property type="term" value="F:thiamine pyrophosphate binding"/>
    <property type="evidence" value="ECO:0007669"/>
    <property type="project" value="InterPro"/>
</dbReference>